<dbReference type="Proteomes" id="UP000001410">
    <property type="component" value="Chromosome"/>
</dbReference>
<keyword evidence="2" id="KW-1185">Reference proteome</keyword>
<name>A0A0H2VAL5_ECOL6</name>
<proteinExistence type="predicted"/>
<organism evidence="1 2">
    <name type="scientific">Escherichia coli O6:H1 (strain CFT073 / ATCC 700928 / UPEC)</name>
    <dbReference type="NCBI Taxonomy" id="199310"/>
    <lineage>
        <taxon>Bacteria</taxon>
        <taxon>Pseudomonadati</taxon>
        <taxon>Pseudomonadota</taxon>
        <taxon>Gammaproteobacteria</taxon>
        <taxon>Enterobacterales</taxon>
        <taxon>Enterobacteriaceae</taxon>
        <taxon>Escherichia</taxon>
    </lineage>
</organism>
<evidence type="ECO:0000313" key="2">
    <source>
        <dbReference type="Proteomes" id="UP000001410"/>
    </source>
</evidence>
<dbReference type="AlphaFoldDB" id="A0A0H2VAL5"/>
<reference evidence="1 2" key="1">
    <citation type="journal article" date="2002" name="Proc. Natl. Acad. Sci. U.S.A.">
        <title>Extensive mosaic structure revealed by the complete genome sequence of uropathogenic Escherichia coli.</title>
        <authorList>
            <person name="Welch R.A."/>
            <person name="Burland V."/>
            <person name="Plunkett G.III."/>
            <person name="Redford P."/>
            <person name="Roesch P."/>
            <person name="Rasko D."/>
            <person name="Buckles E.L."/>
            <person name="Liou S.R."/>
            <person name="Boutin A."/>
            <person name="Hackett J."/>
            <person name="Stroud D."/>
            <person name="Mayhew G.F."/>
            <person name="Rose D.J."/>
            <person name="Zhou S."/>
            <person name="Schwartz D.C."/>
            <person name="Perna N.T."/>
            <person name="Mobley H.L."/>
            <person name="Donnenberg M.S."/>
            <person name="Blattner F.R."/>
        </authorList>
    </citation>
    <scope>NUCLEOTIDE SEQUENCE [LARGE SCALE GENOMIC DNA]</scope>
    <source>
        <strain evidence="2">CFT073 / ATCC 700928 / UPEC</strain>
    </source>
</reference>
<protein>
    <submittedName>
        <fullName evidence="1">Uncharacterized protein</fullName>
    </submittedName>
</protein>
<sequence>MSFSMSEFYSMFSIFYFVYNTDHKWCFLIGMKECYHFNIFHFIFYFFITI</sequence>
<evidence type="ECO:0000313" key="1">
    <source>
        <dbReference type="EMBL" id="AAN80866.1"/>
    </source>
</evidence>
<accession>A0A0H2VAL5</accession>
<dbReference type="HOGENOM" id="CLU_3117928_0_0_6"/>
<dbReference type="KEGG" id="ecc:c2407"/>
<dbReference type="EMBL" id="AE014075">
    <property type="protein sequence ID" value="AAN80866.1"/>
    <property type="molecule type" value="Genomic_DNA"/>
</dbReference>
<gene>
    <name evidence="1" type="ordered locus">c2407</name>
</gene>